<keyword evidence="3 8" id="KW-0812">Transmembrane</keyword>
<feature type="transmembrane region" description="Helical" evidence="8">
    <location>
        <begin position="38"/>
        <end position="58"/>
    </location>
</feature>
<keyword evidence="12" id="KW-1185">Reference proteome</keyword>
<dbReference type="EC" id="2.7.10.2" evidence="11"/>
<evidence type="ECO:0000256" key="8">
    <source>
        <dbReference type="SAM" id="Phobius"/>
    </source>
</evidence>
<dbReference type="InterPro" id="IPR050445">
    <property type="entry name" value="Bact_polysacc_biosynth/exp"/>
</dbReference>
<dbReference type="InterPro" id="IPR005702">
    <property type="entry name" value="Wzc-like_C"/>
</dbReference>
<dbReference type="SUPFAM" id="SSF52540">
    <property type="entry name" value="P-loop containing nucleoside triphosphate hydrolases"/>
    <property type="match status" value="1"/>
</dbReference>
<organism evidence="11 12">
    <name type="scientific">Fibrella rubiginis</name>
    <dbReference type="NCBI Taxonomy" id="2817060"/>
    <lineage>
        <taxon>Bacteria</taxon>
        <taxon>Pseudomonadati</taxon>
        <taxon>Bacteroidota</taxon>
        <taxon>Cytophagia</taxon>
        <taxon>Cytophagales</taxon>
        <taxon>Spirosomataceae</taxon>
        <taxon>Fibrella</taxon>
    </lineage>
</organism>
<protein>
    <submittedName>
        <fullName evidence="11">Polysaccharide biosynthesis tyrosine autokinase</fullName>
        <ecNumber evidence="11">2.7.10.2</ecNumber>
    </submittedName>
</protein>
<keyword evidence="11" id="KW-0808">Transferase</keyword>
<evidence type="ECO:0000256" key="1">
    <source>
        <dbReference type="ARBA" id="ARBA00004651"/>
    </source>
</evidence>
<dbReference type="Pfam" id="PF13807">
    <property type="entry name" value="GNVR"/>
    <property type="match status" value="1"/>
</dbReference>
<dbReference type="GO" id="GO:0005886">
    <property type="term" value="C:plasma membrane"/>
    <property type="evidence" value="ECO:0007669"/>
    <property type="project" value="UniProtKB-SubCell"/>
</dbReference>
<dbReference type="CDD" id="cd05387">
    <property type="entry name" value="BY-kinase"/>
    <property type="match status" value="1"/>
</dbReference>
<evidence type="ECO:0000256" key="6">
    <source>
        <dbReference type="ARBA" id="ARBA00022989"/>
    </source>
</evidence>
<evidence type="ECO:0000259" key="10">
    <source>
        <dbReference type="Pfam" id="PF13807"/>
    </source>
</evidence>
<comment type="subcellular location">
    <subcellularLocation>
        <location evidence="1">Cell membrane</location>
        <topology evidence="1">Multi-pass membrane protein</topology>
    </subcellularLocation>
</comment>
<feature type="domain" description="Polysaccharide chain length determinant N-terminal" evidence="9">
    <location>
        <begin position="36"/>
        <end position="116"/>
    </location>
</feature>
<reference evidence="11" key="1">
    <citation type="submission" date="2021-03" db="EMBL/GenBank/DDBJ databases">
        <title>Fibrella sp. HMF5335 genome sequencing and assembly.</title>
        <authorList>
            <person name="Kang H."/>
            <person name="Kim H."/>
            <person name="Bae S."/>
            <person name="Joh K."/>
        </authorList>
    </citation>
    <scope>NUCLEOTIDE SEQUENCE</scope>
    <source>
        <strain evidence="11">HMF5335</strain>
    </source>
</reference>
<dbReference type="InterPro" id="IPR003856">
    <property type="entry name" value="LPS_length_determ_N"/>
</dbReference>
<evidence type="ECO:0000256" key="3">
    <source>
        <dbReference type="ARBA" id="ARBA00022692"/>
    </source>
</evidence>
<gene>
    <name evidence="11" type="ORF">J2I47_20000</name>
</gene>
<evidence type="ECO:0000259" key="9">
    <source>
        <dbReference type="Pfam" id="PF02706"/>
    </source>
</evidence>
<keyword evidence="7 8" id="KW-0472">Membrane</keyword>
<dbReference type="InterPro" id="IPR032807">
    <property type="entry name" value="GNVR"/>
</dbReference>
<evidence type="ECO:0000313" key="11">
    <source>
        <dbReference type="EMBL" id="MBO0938846.1"/>
    </source>
</evidence>
<dbReference type="PANTHER" id="PTHR32309:SF13">
    <property type="entry name" value="FERRIC ENTEROBACTIN TRANSPORT PROTEIN FEPE"/>
    <property type="match status" value="1"/>
</dbReference>
<dbReference type="NCBIfam" id="TIGR01007">
    <property type="entry name" value="eps_fam"/>
    <property type="match status" value="1"/>
</dbReference>
<feature type="domain" description="Tyrosine-protein kinase G-rich" evidence="10">
    <location>
        <begin position="438"/>
        <end position="514"/>
    </location>
</feature>
<name>A0A939K6Z8_9BACT</name>
<dbReference type="GO" id="GO:0005524">
    <property type="term" value="F:ATP binding"/>
    <property type="evidence" value="ECO:0007669"/>
    <property type="project" value="UniProtKB-KW"/>
</dbReference>
<dbReference type="Proteomes" id="UP000664034">
    <property type="component" value="Unassembled WGS sequence"/>
</dbReference>
<dbReference type="EMBL" id="JAFMYV010000011">
    <property type="protein sequence ID" value="MBO0938846.1"/>
    <property type="molecule type" value="Genomic_DNA"/>
</dbReference>
<dbReference type="GO" id="GO:0004715">
    <property type="term" value="F:non-membrane spanning protein tyrosine kinase activity"/>
    <property type="evidence" value="ECO:0007669"/>
    <property type="project" value="UniProtKB-EC"/>
</dbReference>
<accession>A0A939K6Z8</accession>
<comment type="caution">
    <text evidence="11">The sequence shown here is derived from an EMBL/GenBank/DDBJ whole genome shotgun (WGS) entry which is preliminary data.</text>
</comment>
<keyword evidence="5" id="KW-0067">ATP-binding</keyword>
<evidence type="ECO:0000256" key="2">
    <source>
        <dbReference type="ARBA" id="ARBA00022475"/>
    </source>
</evidence>
<dbReference type="Gene3D" id="3.40.50.300">
    <property type="entry name" value="P-loop containing nucleotide triphosphate hydrolases"/>
    <property type="match status" value="1"/>
</dbReference>
<sequence>MTNDVSFPTPHQPNQSYQIVEAESPSVRPVLMRYLRQWPWFVLSVALGLAGAYVYLLYKQPTYRSQASLLIMDEKKGSDQGSMLRELQVTSPKKVVENEIEILKSSTLMTRVVNKLHLDKQYFVQVKYGKREVFGPESPAQLVVEKATPALYEKPLTLTFANAKTVSINGQSYPTNQLVETPFGSLRVNAKDTVSARTPVVTVQVAKVDDMAQGYAERLKAEPTSKTSSVVVLTLEDAVPAKGEAILNEVIREYNEAAIIDKNKVARNTIKFIQERLSAVGSELSGVERKVESYKTSRGITDLSSQAQTFLLSSKENDAKLNEVNIQLAALNDVQRYINSQPENRGGTPATVGLNDPTLLNQISKMSDLENKREETARTMNDGSPALQALDAQIRKTKNNISETVSTMKSMLTSSKQGYAAKNSEIEGKIRSIPEQERALMDISRQQAIQSNLYTYLLQKREETAVAFAAAISDSRTVDEAKSSGTPVKPVKPMMYMLFGLIGFLLPMGAIAGRDLMNTRVKNRNEIEETTQIPILGEISRNQERKPLVITAKSRTMIAEQIRSLRANLQFLRGTNSTESQVVLVTSSISGEGKTFVSLNLGASLALVDRPTVILEMDLRLSKLHTAFQVDNTVGMSNYLAGEATLDEVLMPMPGQANYSIISSGTISDDYNPAELLSSPRLGELIADLRKRFEYIIIDTPPIGFVSDAQVVAPYADTTLFVVRHDVTPKNYLKMVNALNREQRFNKLNIVLNAVGGNESYYTNNTSKSAYYGKSGKARKYWLS</sequence>
<dbReference type="PANTHER" id="PTHR32309">
    <property type="entry name" value="TYROSINE-PROTEIN KINASE"/>
    <property type="match status" value="1"/>
</dbReference>
<evidence type="ECO:0000256" key="5">
    <source>
        <dbReference type="ARBA" id="ARBA00022840"/>
    </source>
</evidence>
<evidence type="ECO:0000256" key="4">
    <source>
        <dbReference type="ARBA" id="ARBA00022741"/>
    </source>
</evidence>
<dbReference type="RefSeq" id="WP_207366383.1">
    <property type="nucleotide sequence ID" value="NZ_JAFMYV010000011.1"/>
</dbReference>
<feature type="transmembrane region" description="Helical" evidence="8">
    <location>
        <begin position="494"/>
        <end position="513"/>
    </location>
</feature>
<dbReference type="Pfam" id="PF02706">
    <property type="entry name" value="Wzz"/>
    <property type="match status" value="1"/>
</dbReference>
<keyword evidence="4" id="KW-0547">Nucleotide-binding</keyword>
<keyword evidence="2" id="KW-1003">Cell membrane</keyword>
<proteinExistence type="predicted"/>
<keyword evidence="6 8" id="KW-1133">Transmembrane helix</keyword>
<dbReference type="AlphaFoldDB" id="A0A939K6Z8"/>
<evidence type="ECO:0000256" key="7">
    <source>
        <dbReference type="ARBA" id="ARBA00023136"/>
    </source>
</evidence>
<dbReference type="InterPro" id="IPR027417">
    <property type="entry name" value="P-loop_NTPase"/>
</dbReference>
<evidence type="ECO:0000313" key="12">
    <source>
        <dbReference type="Proteomes" id="UP000664034"/>
    </source>
</evidence>